<dbReference type="EMBL" id="CAQQ02374803">
    <property type="status" value="NOT_ANNOTATED_CDS"/>
    <property type="molecule type" value="Genomic_DNA"/>
</dbReference>
<name>T1H492_MEGSC</name>
<organism evidence="1 2">
    <name type="scientific">Megaselia scalaris</name>
    <name type="common">Humpbacked fly</name>
    <name type="synonym">Phora scalaris</name>
    <dbReference type="NCBI Taxonomy" id="36166"/>
    <lineage>
        <taxon>Eukaryota</taxon>
        <taxon>Metazoa</taxon>
        <taxon>Ecdysozoa</taxon>
        <taxon>Arthropoda</taxon>
        <taxon>Hexapoda</taxon>
        <taxon>Insecta</taxon>
        <taxon>Pterygota</taxon>
        <taxon>Neoptera</taxon>
        <taxon>Endopterygota</taxon>
        <taxon>Diptera</taxon>
        <taxon>Brachycera</taxon>
        <taxon>Muscomorpha</taxon>
        <taxon>Platypezoidea</taxon>
        <taxon>Phoridae</taxon>
        <taxon>Megaseliini</taxon>
        <taxon>Megaselia</taxon>
    </lineage>
</organism>
<reference evidence="2" key="1">
    <citation type="submission" date="2013-02" db="EMBL/GenBank/DDBJ databases">
        <authorList>
            <person name="Hughes D."/>
        </authorList>
    </citation>
    <scope>NUCLEOTIDE SEQUENCE</scope>
    <source>
        <strain>Durham</strain>
        <strain evidence="2">NC isolate 2 -- Noor lab</strain>
    </source>
</reference>
<accession>T1H492</accession>
<dbReference type="EnsemblMetazoa" id="MESCA011096-RA">
    <property type="protein sequence ID" value="MESCA011096-PA"/>
    <property type="gene ID" value="MESCA011096"/>
</dbReference>
<dbReference type="AlphaFoldDB" id="T1H492"/>
<sequence>MTYYDRSVFCPFGGSETTGTFAWHCMNFFFKRGAKRSLYKTKSYDRSVFCYFGGSEATALQDGRG</sequence>
<dbReference type="HOGENOM" id="CLU_2852236_0_0_1"/>
<reference evidence="1" key="2">
    <citation type="submission" date="2015-06" db="UniProtKB">
        <authorList>
            <consortium name="EnsemblMetazoa"/>
        </authorList>
    </citation>
    <scope>IDENTIFICATION</scope>
</reference>
<dbReference type="EMBL" id="CAQQ02374804">
    <property type="status" value="NOT_ANNOTATED_CDS"/>
    <property type="molecule type" value="Genomic_DNA"/>
</dbReference>
<keyword evidence="2" id="KW-1185">Reference proteome</keyword>
<protein>
    <submittedName>
        <fullName evidence="1">Uncharacterized protein</fullName>
    </submittedName>
</protein>
<evidence type="ECO:0000313" key="2">
    <source>
        <dbReference type="Proteomes" id="UP000015102"/>
    </source>
</evidence>
<evidence type="ECO:0000313" key="1">
    <source>
        <dbReference type="EnsemblMetazoa" id="MESCA011096-PA"/>
    </source>
</evidence>
<proteinExistence type="predicted"/>
<dbReference type="Proteomes" id="UP000015102">
    <property type="component" value="Unassembled WGS sequence"/>
</dbReference>